<dbReference type="GO" id="GO:0006281">
    <property type="term" value="P:DNA repair"/>
    <property type="evidence" value="ECO:0007669"/>
    <property type="project" value="TreeGrafter"/>
</dbReference>
<organism evidence="1 2">
    <name type="scientific">Thermomonospora umbrina</name>
    <dbReference type="NCBI Taxonomy" id="111806"/>
    <lineage>
        <taxon>Bacteria</taxon>
        <taxon>Bacillati</taxon>
        <taxon>Actinomycetota</taxon>
        <taxon>Actinomycetes</taxon>
        <taxon>Streptosporangiales</taxon>
        <taxon>Thermomonosporaceae</taxon>
        <taxon>Thermomonospora</taxon>
    </lineage>
</organism>
<dbReference type="AlphaFoldDB" id="A0A3D9SKG1"/>
<dbReference type="GO" id="GO:0008967">
    <property type="term" value="F:phosphoglycolate phosphatase activity"/>
    <property type="evidence" value="ECO:0007669"/>
    <property type="project" value="TreeGrafter"/>
</dbReference>
<proteinExistence type="predicted"/>
<reference evidence="1 2" key="1">
    <citation type="submission" date="2018-08" db="EMBL/GenBank/DDBJ databases">
        <title>Sequencing the genomes of 1000 actinobacteria strains.</title>
        <authorList>
            <person name="Klenk H.-P."/>
        </authorList>
    </citation>
    <scope>NUCLEOTIDE SEQUENCE [LARGE SCALE GENOMIC DNA]</scope>
    <source>
        <strain evidence="1 2">DSM 43927</strain>
    </source>
</reference>
<keyword evidence="2" id="KW-1185">Reference proteome</keyword>
<dbReference type="InterPro" id="IPR050155">
    <property type="entry name" value="HAD-like_hydrolase_sf"/>
</dbReference>
<dbReference type="InterPro" id="IPR023214">
    <property type="entry name" value="HAD_sf"/>
</dbReference>
<dbReference type="InterPro" id="IPR023198">
    <property type="entry name" value="PGP-like_dom2"/>
</dbReference>
<name>A0A3D9SKG1_9ACTN</name>
<dbReference type="SUPFAM" id="SSF56784">
    <property type="entry name" value="HAD-like"/>
    <property type="match status" value="1"/>
</dbReference>
<evidence type="ECO:0000313" key="2">
    <source>
        <dbReference type="Proteomes" id="UP000256661"/>
    </source>
</evidence>
<dbReference type="PANTHER" id="PTHR43434:SF1">
    <property type="entry name" value="PHOSPHOGLYCOLATE PHOSPHATASE"/>
    <property type="match status" value="1"/>
</dbReference>
<dbReference type="EMBL" id="QTTT01000001">
    <property type="protein sequence ID" value="REE96379.1"/>
    <property type="molecule type" value="Genomic_DNA"/>
</dbReference>
<dbReference type="Pfam" id="PF12710">
    <property type="entry name" value="HAD"/>
    <property type="match status" value="1"/>
</dbReference>
<dbReference type="PANTHER" id="PTHR43434">
    <property type="entry name" value="PHOSPHOGLYCOLATE PHOSPHATASE"/>
    <property type="match status" value="1"/>
</dbReference>
<dbReference type="InterPro" id="IPR036412">
    <property type="entry name" value="HAD-like_sf"/>
</dbReference>
<dbReference type="Gene3D" id="1.10.150.240">
    <property type="entry name" value="Putative phosphatase, domain 2"/>
    <property type="match status" value="1"/>
</dbReference>
<dbReference type="Proteomes" id="UP000256661">
    <property type="component" value="Unassembled WGS sequence"/>
</dbReference>
<dbReference type="Gene3D" id="3.40.50.1000">
    <property type="entry name" value="HAD superfamily/HAD-like"/>
    <property type="match status" value="1"/>
</dbReference>
<sequence length="216" mass="22378">MGFDLDLTLADTRRGIGACFEALVAETGVSIDIPTVLGRLGPPLEHELSYWFPASEVDAMAARYRAMYGGIAVPASEAMPGASAAIEAVRALGGRTVVVSAKNERHARATVEFLGLPVDEVVGGLFAAAKGVALREHGVSVYVGDHTADVDAARAAEAHSVGVATGPFDAEALRAYGADVVLPDLVAFPDWFALRPSGGLNPYPPGPDGVRPRAMA</sequence>
<protein>
    <submittedName>
        <fullName evidence="1">Phosphoglycolate phosphatase</fullName>
    </submittedName>
</protein>
<accession>A0A3D9SKG1</accession>
<comment type="caution">
    <text evidence="1">The sequence shown here is derived from an EMBL/GenBank/DDBJ whole genome shotgun (WGS) entry which is preliminary data.</text>
</comment>
<gene>
    <name evidence="1" type="ORF">DFJ69_1809</name>
</gene>
<evidence type="ECO:0000313" key="1">
    <source>
        <dbReference type="EMBL" id="REE96379.1"/>
    </source>
</evidence>